<sequence>MLSLIRASGNEPTLGDLRSRLLNLIGQYQDCLMACEHQYSKRTDQQLDTTAASISLKYLSNVYETSVVDDDDDDDEEDEEEEEEEEEEGPHHTCLESLVYHNPGMPQGVMFSIS</sequence>
<proteinExistence type="predicted"/>
<name>A0A2T7PQW9_POMCA</name>
<organism evidence="2 3">
    <name type="scientific">Pomacea canaliculata</name>
    <name type="common">Golden apple snail</name>
    <dbReference type="NCBI Taxonomy" id="400727"/>
    <lineage>
        <taxon>Eukaryota</taxon>
        <taxon>Metazoa</taxon>
        <taxon>Spiralia</taxon>
        <taxon>Lophotrochozoa</taxon>
        <taxon>Mollusca</taxon>
        <taxon>Gastropoda</taxon>
        <taxon>Caenogastropoda</taxon>
        <taxon>Architaenioglossa</taxon>
        <taxon>Ampullarioidea</taxon>
        <taxon>Ampullariidae</taxon>
        <taxon>Pomacea</taxon>
    </lineage>
</organism>
<gene>
    <name evidence="2" type="ORF">C0Q70_02774</name>
</gene>
<comment type="caution">
    <text evidence="2">The sequence shown here is derived from an EMBL/GenBank/DDBJ whole genome shotgun (WGS) entry which is preliminary data.</text>
</comment>
<reference evidence="2 3" key="1">
    <citation type="submission" date="2018-04" db="EMBL/GenBank/DDBJ databases">
        <title>The genome of golden apple snail Pomacea canaliculata provides insight into stress tolerance and invasive adaptation.</title>
        <authorList>
            <person name="Liu C."/>
            <person name="Liu B."/>
            <person name="Ren Y."/>
            <person name="Zhang Y."/>
            <person name="Wang H."/>
            <person name="Li S."/>
            <person name="Jiang F."/>
            <person name="Yin L."/>
            <person name="Zhang G."/>
            <person name="Qian W."/>
            <person name="Fan W."/>
        </authorList>
    </citation>
    <scope>NUCLEOTIDE SEQUENCE [LARGE SCALE GENOMIC DNA]</scope>
    <source>
        <strain evidence="2">SZHN2017</strain>
        <tissue evidence="2">Muscle</tissue>
    </source>
</reference>
<evidence type="ECO:0000313" key="2">
    <source>
        <dbReference type="EMBL" id="PVD35808.1"/>
    </source>
</evidence>
<dbReference type="AlphaFoldDB" id="A0A2T7PQW9"/>
<dbReference type="Proteomes" id="UP000245119">
    <property type="component" value="Linkage Group LG2"/>
</dbReference>
<evidence type="ECO:0000256" key="1">
    <source>
        <dbReference type="SAM" id="MobiDB-lite"/>
    </source>
</evidence>
<evidence type="ECO:0000313" key="3">
    <source>
        <dbReference type="Proteomes" id="UP000245119"/>
    </source>
</evidence>
<feature type="compositionally biased region" description="Acidic residues" evidence="1">
    <location>
        <begin position="67"/>
        <end position="88"/>
    </location>
</feature>
<feature type="region of interest" description="Disordered" evidence="1">
    <location>
        <begin position="65"/>
        <end position="93"/>
    </location>
</feature>
<protein>
    <submittedName>
        <fullName evidence="2">Uncharacterized protein</fullName>
    </submittedName>
</protein>
<keyword evidence="3" id="KW-1185">Reference proteome</keyword>
<dbReference type="EMBL" id="PZQS01000002">
    <property type="protein sequence ID" value="PVD35808.1"/>
    <property type="molecule type" value="Genomic_DNA"/>
</dbReference>
<accession>A0A2T7PQW9</accession>